<sequence length="44" mass="5124">CSNSSQLTEGKRSMDQDFSDVETINNDYYNDEDETEDTQKFPNL</sequence>
<proteinExistence type="predicted"/>
<organism evidence="2 3">
    <name type="scientific">Dentiscutata erythropus</name>
    <dbReference type="NCBI Taxonomy" id="1348616"/>
    <lineage>
        <taxon>Eukaryota</taxon>
        <taxon>Fungi</taxon>
        <taxon>Fungi incertae sedis</taxon>
        <taxon>Mucoromycota</taxon>
        <taxon>Glomeromycotina</taxon>
        <taxon>Glomeromycetes</taxon>
        <taxon>Diversisporales</taxon>
        <taxon>Gigasporaceae</taxon>
        <taxon>Dentiscutata</taxon>
    </lineage>
</organism>
<evidence type="ECO:0000313" key="3">
    <source>
        <dbReference type="Proteomes" id="UP000789405"/>
    </source>
</evidence>
<dbReference type="Proteomes" id="UP000789405">
    <property type="component" value="Unassembled WGS sequence"/>
</dbReference>
<gene>
    <name evidence="2" type="ORF">DERYTH_LOCUS3213</name>
</gene>
<feature type="region of interest" description="Disordered" evidence="1">
    <location>
        <begin position="1"/>
        <end position="44"/>
    </location>
</feature>
<feature type="non-terminal residue" evidence="2">
    <location>
        <position position="1"/>
    </location>
</feature>
<evidence type="ECO:0000313" key="2">
    <source>
        <dbReference type="EMBL" id="CAG8507488.1"/>
    </source>
</evidence>
<dbReference type="EMBL" id="CAJVPY010001107">
    <property type="protein sequence ID" value="CAG8507488.1"/>
    <property type="molecule type" value="Genomic_DNA"/>
</dbReference>
<keyword evidence="3" id="KW-1185">Reference proteome</keyword>
<comment type="caution">
    <text evidence="2">The sequence shown here is derived from an EMBL/GenBank/DDBJ whole genome shotgun (WGS) entry which is preliminary data.</text>
</comment>
<accession>A0A9N8ZTF6</accession>
<dbReference type="AlphaFoldDB" id="A0A9N8ZTF6"/>
<protein>
    <submittedName>
        <fullName evidence="2">23026_t:CDS:1</fullName>
    </submittedName>
</protein>
<evidence type="ECO:0000256" key="1">
    <source>
        <dbReference type="SAM" id="MobiDB-lite"/>
    </source>
</evidence>
<name>A0A9N8ZTF6_9GLOM</name>
<reference evidence="2" key="1">
    <citation type="submission" date="2021-06" db="EMBL/GenBank/DDBJ databases">
        <authorList>
            <person name="Kallberg Y."/>
            <person name="Tangrot J."/>
            <person name="Rosling A."/>
        </authorList>
    </citation>
    <scope>NUCLEOTIDE SEQUENCE</scope>
    <source>
        <strain evidence="2">MA453B</strain>
    </source>
</reference>